<keyword evidence="3" id="KW-0238">DNA-binding</keyword>
<keyword evidence="10" id="KW-1185">Reference proteome</keyword>
<keyword evidence="5" id="KW-0539">Nucleus</keyword>
<feature type="coiled-coil region" evidence="6">
    <location>
        <begin position="218"/>
        <end position="245"/>
    </location>
</feature>
<keyword evidence="4" id="KW-0804">Transcription</keyword>
<gene>
    <name evidence="9" type="ORF">G6F64_004062</name>
</gene>
<evidence type="ECO:0000259" key="8">
    <source>
        <dbReference type="PROSITE" id="PS50888"/>
    </source>
</evidence>
<keyword evidence="2" id="KW-0805">Transcription regulation</keyword>
<dbReference type="PROSITE" id="PS50888">
    <property type="entry name" value="BHLH"/>
    <property type="match status" value="1"/>
</dbReference>
<dbReference type="SMART" id="SM00353">
    <property type="entry name" value="HLH"/>
    <property type="match status" value="1"/>
</dbReference>
<dbReference type="Proteomes" id="UP000716291">
    <property type="component" value="Unassembled WGS sequence"/>
</dbReference>
<evidence type="ECO:0000256" key="5">
    <source>
        <dbReference type="ARBA" id="ARBA00023242"/>
    </source>
</evidence>
<keyword evidence="6" id="KW-0175">Coiled coil</keyword>
<dbReference type="EMBL" id="JAANQT010000427">
    <property type="protein sequence ID" value="KAG1311092.1"/>
    <property type="molecule type" value="Genomic_DNA"/>
</dbReference>
<dbReference type="GO" id="GO:0005634">
    <property type="term" value="C:nucleus"/>
    <property type="evidence" value="ECO:0007669"/>
    <property type="project" value="UniProtKB-SubCell"/>
</dbReference>
<evidence type="ECO:0000256" key="2">
    <source>
        <dbReference type="ARBA" id="ARBA00023015"/>
    </source>
</evidence>
<evidence type="ECO:0000313" key="10">
    <source>
        <dbReference type="Proteomes" id="UP000716291"/>
    </source>
</evidence>
<reference evidence="9" key="1">
    <citation type="journal article" date="2020" name="Microb. Genom.">
        <title>Genetic diversity of clinical and environmental Mucorales isolates obtained from an investigation of mucormycosis cases among solid organ transplant recipients.</title>
        <authorList>
            <person name="Nguyen M.H."/>
            <person name="Kaul D."/>
            <person name="Muto C."/>
            <person name="Cheng S.J."/>
            <person name="Richter R.A."/>
            <person name="Bruno V.M."/>
            <person name="Liu G."/>
            <person name="Beyhan S."/>
            <person name="Sundermann A.J."/>
            <person name="Mounaud S."/>
            <person name="Pasculle A.W."/>
            <person name="Nierman W.C."/>
            <person name="Driscoll E."/>
            <person name="Cumbie R."/>
            <person name="Clancy C.J."/>
            <person name="Dupont C.L."/>
        </authorList>
    </citation>
    <scope>NUCLEOTIDE SEQUENCE</scope>
    <source>
        <strain evidence="9">GL11</strain>
    </source>
</reference>
<dbReference type="PANTHER" id="PTHR15741">
    <property type="entry name" value="BASIC HELIX-LOOP-HELIX ZIP TRANSCRIPTION FACTOR"/>
    <property type="match status" value="1"/>
</dbReference>
<name>A0A9P6XDU7_RHIOR</name>
<dbReference type="AlphaFoldDB" id="A0A9P6XDU7"/>
<evidence type="ECO:0000256" key="4">
    <source>
        <dbReference type="ARBA" id="ARBA00023163"/>
    </source>
</evidence>
<proteinExistence type="predicted"/>
<dbReference type="GO" id="GO:0046983">
    <property type="term" value="F:protein dimerization activity"/>
    <property type="evidence" value="ECO:0007669"/>
    <property type="project" value="InterPro"/>
</dbReference>
<dbReference type="GO" id="GO:0000978">
    <property type="term" value="F:RNA polymerase II cis-regulatory region sequence-specific DNA binding"/>
    <property type="evidence" value="ECO:0007669"/>
    <property type="project" value="TreeGrafter"/>
</dbReference>
<protein>
    <recommendedName>
        <fullName evidence="8">BHLH domain-containing protein</fullName>
    </recommendedName>
</protein>
<evidence type="ECO:0000256" key="1">
    <source>
        <dbReference type="ARBA" id="ARBA00004123"/>
    </source>
</evidence>
<dbReference type="Pfam" id="PF00010">
    <property type="entry name" value="HLH"/>
    <property type="match status" value="1"/>
</dbReference>
<sequence>MYNNNEWENNEVLDEPLKEPVAFEEFQFSLGLDPGFAMPFQLDIPPTSIEYIPPLLPYSTQNNTSVLNEQDQKAFSQFLDQFYLDPNMQIDPHTFSLYEQIYPPNKLPKKKPFKNDTIYIQHQIKDDTTTFHHIKQTDTNPTHEETTNKIGGGGAVRRGKSNKELLTEEEKRTNHIASEQKRRGMIRSGFKDLTEIVPALKNLNNSKSMILFKAVDYIKHLENRNRSLREKIKRLEMRVEKGRMLGTSPRRHQSSSTQHKTQRLFELQQTHFKPSNNSNNSFWHNENIKNEYEDIISA</sequence>
<evidence type="ECO:0000256" key="3">
    <source>
        <dbReference type="ARBA" id="ARBA00023125"/>
    </source>
</evidence>
<dbReference type="PANTHER" id="PTHR15741:SF27">
    <property type="entry name" value="TRANSCRIPTION FACTOR AP-4"/>
    <property type="match status" value="1"/>
</dbReference>
<dbReference type="InterPro" id="IPR036638">
    <property type="entry name" value="HLH_DNA-bd_sf"/>
</dbReference>
<organism evidence="9 10">
    <name type="scientific">Rhizopus oryzae</name>
    <name type="common">Mucormycosis agent</name>
    <name type="synonym">Rhizopus arrhizus var. delemar</name>
    <dbReference type="NCBI Taxonomy" id="64495"/>
    <lineage>
        <taxon>Eukaryota</taxon>
        <taxon>Fungi</taxon>
        <taxon>Fungi incertae sedis</taxon>
        <taxon>Mucoromycota</taxon>
        <taxon>Mucoromycotina</taxon>
        <taxon>Mucoromycetes</taxon>
        <taxon>Mucorales</taxon>
        <taxon>Mucorineae</taxon>
        <taxon>Rhizopodaceae</taxon>
        <taxon>Rhizopus</taxon>
    </lineage>
</organism>
<dbReference type="SUPFAM" id="SSF47459">
    <property type="entry name" value="HLH, helix-loop-helix DNA-binding domain"/>
    <property type="match status" value="1"/>
</dbReference>
<accession>A0A9P6XDU7</accession>
<evidence type="ECO:0000256" key="6">
    <source>
        <dbReference type="SAM" id="Coils"/>
    </source>
</evidence>
<comment type="subcellular location">
    <subcellularLocation>
        <location evidence="1">Nucleus</location>
    </subcellularLocation>
</comment>
<dbReference type="Gene3D" id="4.10.280.10">
    <property type="entry name" value="Helix-loop-helix DNA-binding domain"/>
    <property type="match status" value="1"/>
</dbReference>
<evidence type="ECO:0000313" key="9">
    <source>
        <dbReference type="EMBL" id="KAG1311092.1"/>
    </source>
</evidence>
<dbReference type="InterPro" id="IPR052207">
    <property type="entry name" value="Max-like/E-box_TFs"/>
</dbReference>
<dbReference type="InterPro" id="IPR011598">
    <property type="entry name" value="bHLH_dom"/>
</dbReference>
<feature type="region of interest" description="Disordered" evidence="7">
    <location>
        <begin position="136"/>
        <end position="159"/>
    </location>
</feature>
<evidence type="ECO:0000256" key="7">
    <source>
        <dbReference type="SAM" id="MobiDB-lite"/>
    </source>
</evidence>
<feature type="domain" description="BHLH" evidence="8">
    <location>
        <begin position="170"/>
        <end position="221"/>
    </location>
</feature>
<dbReference type="GO" id="GO:0000981">
    <property type="term" value="F:DNA-binding transcription factor activity, RNA polymerase II-specific"/>
    <property type="evidence" value="ECO:0007669"/>
    <property type="project" value="TreeGrafter"/>
</dbReference>
<comment type="caution">
    <text evidence="9">The sequence shown here is derived from an EMBL/GenBank/DDBJ whole genome shotgun (WGS) entry which is preliminary data.</text>
</comment>